<gene>
    <name evidence="1" type="ORF">Amon02_000954900</name>
</gene>
<reference evidence="1" key="1">
    <citation type="submission" date="2023-04" db="EMBL/GenBank/DDBJ databases">
        <title>Ambrosiozyma monospora NBRC 10751.</title>
        <authorList>
            <person name="Ichikawa N."/>
            <person name="Sato H."/>
            <person name="Tonouchi N."/>
        </authorList>
    </citation>
    <scope>NUCLEOTIDE SEQUENCE</scope>
    <source>
        <strain evidence="1">NBRC 10751</strain>
    </source>
</reference>
<dbReference type="Proteomes" id="UP001165064">
    <property type="component" value="Unassembled WGS sequence"/>
</dbReference>
<evidence type="ECO:0000313" key="2">
    <source>
        <dbReference type="Proteomes" id="UP001165064"/>
    </source>
</evidence>
<proteinExistence type="predicted"/>
<protein>
    <submittedName>
        <fullName evidence="1">Unnamed protein product</fullName>
    </submittedName>
</protein>
<evidence type="ECO:0000313" key="1">
    <source>
        <dbReference type="EMBL" id="GME94339.1"/>
    </source>
</evidence>
<organism evidence="1 2">
    <name type="scientific">Ambrosiozyma monospora</name>
    <name type="common">Yeast</name>
    <name type="synonym">Endomycopsis monosporus</name>
    <dbReference type="NCBI Taxonomy" id="43982"/>
    <lineage>
        <taxon>Eukaryota</taxon>
        <taxon>Fungi</taxon>
        <taxon>Dikarya</taxon>
        <taxon>Ascomycota</taxon>
        <taxon>Saccharomycotina</taxon>
        <taxon>Pichiomycetes</taxon>
        <taxon>Pichiales</taxon>
        <taxon>Pichiaceae</taxon>
        <taxon>Ambrosiozyma</taxon>
    </lineage>
</organism>
<dbReference type="EMBL" id="BSXS01009009">
    <property type="protein sequence ID" value="GME94339.1"/>
    <property type="molecule type" value="Genomic_DNA"/>
</dbReference>
<sequence>MQLSLVSATLAVLSAVANAATPTPDMENVVPALLYVNSTDSELSGNAIYSIHEGAGINYLFLAESGNPELLLSDGTQLFTNATGNIQYFNVDSKFAQLAGETPNSKKYR</sequence>
<name>A0ACB5TT91_AMBMO</name>
<accession>A0ACB5TT91</accession>
<comment type="caution">
    <text evidence="1">The sequence shown here is derived from an EMBL/GenBank/DDBJ whole genome shotgun (WGS) entry which is preliminary data.</text>
</comment>
<keyword evidence="2" id="KW-1185">Reference proteome</keyword>